<feature type="non-terminal residue" evidence="2">
    <location>
        <position position="1"/>
    </location>
</feature>
<evidence type="ECO:0000313" key="2">
    <source>
        <dbReference type="EMBL" id="KAF2638726.1"/>
    </source>
</evidence>
<evidence type="ECO:0000313" key="3">
    <source>
        <dbReference type="Proteomes" id="UP000799753"/>
    </source>
</evidence>
<accession>A0A6A6RT87</accession>
<gene>
    <name evidence="2" type="ORF">P280DRAFT_508947</name>
</gene>
<feature type="region of interest" description="Disordered" evidence="1">
    <location>
        <begin position="75"/>
        <end position="98"/>
    </location>
</feature>
<name>A0A6A6RT87_9PLEO</name>
<organism evidence="2 3">
    <name type="scientific">Massarina eburnea CBS 473.64</name>
    <dbReference type="NCBI Taxonomy" id="1395130"/>
    <lineage>
        <taxon>Eukaryota</taxon>
        <taxon>Fungi</taxon>
        <taxon>Dikarya</taxon>
        <taxon>Ascomycota</taxon>
        <taxon>Pezizomycotina</taxon>
        <taxon>Dothideomycetes</taxon>
        <taxon>Pleosporomycetidae</taxon>
        <taxon>Pleosporales</taxon>
        <taxon>Massarineae</taxon>
        <taxon>Massarinaceae</taxon>
        <taxon>Massarina</taxon>
    </lineage>
</organism>
<dbReference type="Proteomes" id="UP000799753">
    <property type="component" value="Unassembled WGS sequence"/>
</dbReference>
<feature type="compositionally biased region" description="Gly residues" evidence="1">
    <location>
        <begin position="80"/>
        <end position="95"/>
    </location>
</feature>
<evidence type="ECO:0000256" key="1">
    <source>
        <dbReference type="SAM" id="MobiDB-lite"/>
    </source>
</evidence>
<sequence length="116" mass="12234">RALKARKIHLRNRTSSHLLIRNRRALTIRPRIPIHSRSSANQNRRSGSDVAALTAVSEDEFAGSLACRVSGVGADDHGDGGVGDEGGGLGEGDGGCGEEDGGEIHFRGFFLLGWVA</sequence>
<dbReference type="EMBL" id="MU006789">
    <property type="protein sequence ID" value="KAF2638726.1"/>
    <property type="molecule type" value="Genomic_DNA"/>
</dbReference>
<protein>
    <submittedName>
        <fullName evidence="2">Uncharacterized protein</fullName>
    </submittedName>
</protein>
<keyword evidence="3" id="KW-1185">Reference proteome</keyword>
<proteinExistence type="predicted"/>
<dbReference type="AlphaFoldDB" id="A0A6A6RT87"/>
<reference evidence="2" key="1">
    <citation type="journal article" date="2020" name="Stud. Mycol.">
        <title>101 Dothideomycetes genomes: a test case for predicting lifestyles and emergence of pathogens.</title>
        <authorList>
            <person name="Haridas S."/>
            <person name="Albert R."/>
            <person name="Binder M."/>
            <person name="Bloem J."/>
            <person name="Labutti K."/>
            <person name="Salamov A."/>
            <person name="Andreopoulos B."/>
            <person name="Baker S."/>
            <person name="Barry K."/>
            <person name="Bills G."/>
            <person name="Bluhm B."/>
            <person name="Cannon C."/>
            <person name="Castanera R."/>
            <person name="Culley D."/>
            <person name="Daum C."/>
            <person name="Ezra D."/>
            <person name="Gonzalez J."/>
            <person name="Henrissat B."/>
            <person name="Kuo A."/>
            <person name="Liang C."/>
            <person name="Lipzen A."/>
            <person name="Lutzoni F."/>
            <person name="Magnuson J."/>
            <person name="Mondo S."/>
            <person name="Nolan M."/>
            <person name="Ohm R."/>
            <person name="Pangilinan J."/>
            <person name="Park H.-J."/>
            <person name="Ramirez L."/>
            <person name="Alfaro M."/>
            <person name="Sun H."/>
            <person name="Tritt A."/>
            <person name="Yoshinaga Y."/>
            <person name="Zwiers L.-H."/>
            <person name="Turgeon B."/>
            <person name="Goodwin S."/>
            <person name="Spatafora J."/>
            <person name="Crous P."/>
            <person name="Grigoriev I."/>
        </authorList>
    </citation>
    <scope>NUCLEOTIDE SEQUENCE</scope>
    <source>
        <strain evidence="2">CBS 473.64</strain>
    </source>
</reference>